<dbReference type="EMBL" id="QYCN01000040">
    <property type="protein sequence ID" value="RIY06462.1"/>
    <property type="molecule type" value="Genomic_DNA"/>
</dbReference>
<reference evidence="1 2" key="1">
    <citation type="submission" date="2019-01" db="EMBL/GenBank/DDBJ databases">
        <title>Hymenobacter humicola sp. nov., isolated from soils in Antarctica.</title>
        <authorList>
            <person name="Sedlacek I."/>
            <person name="Holochova P."/>
            <person name="Kralova S."/>
            <person name="Pantucek R."/>
            <person name="Stankova E."/>
            <person name="Vrbovska V."/>
            <person name="Kristofova L."/>
            <person name="Svec P."/>
            <person name="Busse H.-J."/>
        </authorList>
    </citation>
    <scope>NUCLEOTIDE SEQUENCE [LARGE SCALE GENOMIC DNA]</scope>
    <source>
        <strain evidence="1 2">CCM 8852</strain>
    </source>
</reference>
<dbReference type="RefSeq" id="WP_119657327.1">
    <property type="nucleotide sequence ID" value="NZ_JBHUOI010000081.1"/>
</dbReference>
<dbReference type="Proteomes" id="UP000284250">
    <property type="component" value="Unassembled WGS sequence"/>
</dbReference>
<evidence type="ECO:0000313" key="1">
    <source>
        <dbReference type="EMBL" id="RIY06462.1"/>
    </source>
</evidence>
<evidence type="ECO:0000313" key="2">
    <source>
        <dbReference type="Proteomes" id="UP000284250"/>
    </source>
</evidence>
<keyword evidence="2" id="KW-1185">Reference proteome</keyword>
<dbReference type="AlphaFoldDB" id="A0A418QMU6"/>
<name>A0A418QMU6_9BACT</name>
<comment type="caution">
    <text evidence="1">The sequence shown here is derived from an EMBL/GenBank/DDBJ whole genome shotgun (WGS) entry which is preliminary data.</text>
</comment>
<protein>
    <submittedName>
        <fullName evidence="1">Uncharacterized protein</fullName>
    </submittedName>
</protein>
<sequence length="143" mass="16032">MAKAKIINKFGTMLGWNNIAVNLFGRELEGFDSLKYSDKENHTLVFGGGKYPIGKAKGNYEAEASISLYLEENIALLKSLPKGMRIQEIPDFDIPVSYEYQGSIYTDIIRNCSFTTNGRESKSGEGKITMEYPLVCTHVDYNV</sequence>
<gene>
    <name evidence="1" type="ORF">D0T11_18655</name>
</gene>
<organism evidence="1 2">
    <name type="scientific">Hymenobacter rubripertinctus</name>
    <dbReference type="NCBI Taxonomy" id="2029981"/>
    <lineage>
        <taxon>Bacteria</taxon>
        <taxon>Pseudomonadati</taxon>
        <taxon>Bacteroidota</taxon>
        <taxon>Cytophagia</taxon>
        <taxon>Cytophagales</taxon>
        <taxon>Hymenobacteraceae</taxon>
        <taxon>Hymenobacter</taxon>
    </lineage>
</organism>
<accession>A0A418QMU6</accession>
<dbReference type="OrthoDB" id="880361at2"/>
<proteinExistence type="predicted"/>